<feature type="transmembrane region" description="Helical" evidence="1">
    <location>
        <begin position="80"/>
        <end position="104"/>
    </location>
</feature>
<dbReference type="RefSeq" id="WP_118355716.1">
    <property type="nucleotide sequence ID" value="NZ_CAJLAM010000019.1"/>
</dbReference>
<protein>
    <recommendedName>
        <fullName evidence="4">DUF624 domain-containing protein</fullName>
    </recommendedName>
</protein>
<dbReference type="OrthoDB" id="1044870at2"/>
<accession>A0A3R6FEL0</accession>
<organism evidence="2 3">
    <name type="scientific">Leyella stercorea</name>
    <dbReference type="NCBI Taxonomy" id="363265"/>
    <lineage>
        <taxon>Bacteria</taxon>
        <taxon>Pseudomonadati</taxon>
        <taxon>Bacteroidota</taxon>
        <taxon>Bacteroidia</taxon>
        <taxon>Bacteroidales</taxon>
        <taxon>Prevotellaceae</taxon>
        <taxon>Leyella</taxon>
    </lineage>
</organism>
<keyword evidence="1" id="KW-0472">Membrane</keyword>
<name>A0A3R6FEL0_9BACT</name>
<feature type="transmembrane region" description="Helical" evidence="1">
    <location>
        <begin position="110"/>
        <end position="129"/>
    </location>
</feature>
<keyword evidence="1" id="KW-0812">Transmembrane</keyword>
<dbReference type="AlphaFoldDB" id="A0A3R6FEL0"/>
<proteinExistence type="predicted"/>
<keyword evidence="1" id="KW-1133">Transmembrane helix</keyword>
<comment type="caution">
    <text evidence="2">The sequence shown here is derived from an EMBL/GenBank/DDBJ whole genome shotgun (WGS) entry which is preliminary data.</text>
</comment>
<evidence type="ECO:0000256" key="1">
    <source>
        <dbReference type="SAM" id="Phobius"/>
    </source>
</evidence>
<evidence type="ECO:0008006" key="4">
    <source>
        <dbReference type="Google" id="ProtNLM"/>
    </source>
</evidence>
<keyword evidence="3" id="KW-1185">Reference proteome</keyword>
<gene>
    <name evidence="2" type="ORF">DW060_09740</name>
</gene>
<sequence>MEEKLQFVPSLKDAFAIGMKNLVPIVLSVLLWLVTVWIPYVNVGTTIALATLPVKLSKGEMISPMFIFESKYRHCMGEYFILQAVITSAISVAFLFMIIPAIVLSLSWMLAVYLLVGKGMNWALCLSESNRLMMGYKLKAFFLKFVVGFVLFLAYYILFQILSDASGLLVLISLVYLLVSVCVMLSVDAVIYRELVLSEDKVEEAKPEEAL</sequence>
<dbReference type="EMBL" id="QRNO01000052">
    <property type="protein sequence ID" value="RHK48952.1"/>
    <property type="molecule type" value="Genomic_DNA"/>
</dbReference>
<evidence type="ECO:0000313" key="2">
    <source>
        <dbReference type="EMBL" id="RHK48952.1"/>
    </source>
</evidence>
<feature type="transmembrane region" description="Helical" evidence="1">
    <location>
        <begin position="168"/>
        <end position="191"/>
    </location>
</feature>
<dbReference type="Proteomes" id="UP000286598">
    <property type="component" value="Unassembled WGS sequence"/>
</dbReference>
<feature type="transmembrane region" description="Helical" evidence="1">
    <location>
        <begin position="21"/>
        <end position="40"/>
    </location>
</feature>
<reference evidence="2 3" key="1">
    <citation type="submission" date="2018-08" db="EMBL/GenBank/DDBJ databases">
        <title>A genome reference for cultivated species of the human gut microbiota.</title>
        <authorList>
            <person name="Zou Y."/>
            <person name="Xue W."/>
            <person name="Luo G."/>
        </authorList>
    </citation>
    <scope>NUCLEOTIDE SEQUENCE [LARGE SCALE GENOMIC DNA]</scope>
    <source>
        <strain evidence="2 3">AF42-9</strain>
    </source>
</reference>
<feature type="transmembrane region" description="Helical" evidence="1">
    <location>
        <begin position="141"/>
        <end position="162"/>
    </location>
</feature>
<evidence type="ECO:0000313" key="3">
    <source>
        <dbReference type="Proteomes" id="UP000286598"/>
    </source>
</evidence>